<dbReference type="RefSeq" id="WP_157864397.1">
    <property type="nucleotide sequence ID" value="NZ_CP062174.1"/>
</dbReference>
<organism evidence="1 2">
    <name type="scientific">Mycetohabitans rhizoxinica</name>
    <dbReference type="NCBI Taxonomy" id="412963"/>
    <lineage>
        <taxon>Bacteria</taxon>
        <taxon>Pseudomonadati</taxon>
        <taxon>Pseudomonadota</taxon>
        <taxon>Betaproteobacteria</taxon>
        <taxon>Burkholderiales</taxon>
        <taxon>Burkholderiaceae</taxon>
        <taxon>Mycetohabitans</taxon>
    </lineage>
</organism>
<protein>
    <recommendedName>
        <fullName evidence="3">Transposase</fullName>
    </recommendedName>
</protein>
<dbReference type="Proteomes" id="UP001493153">
    <property type="component" value="Chromosome"/>
</dbReference>
<gene>
    <name evidence="1" type="ORF">IHE29_07370</name>
</gene>
<sequence length="88" mass="9811">MHGQQRRFKRQRMCNADALALALVPSNGKSFAIDCAPGQCRRRCCFARYVISDTDDDINAASNNVSLLLAVHARRKAGAYLRVIPTQF</sequence>
<reference evidence="1 2" key="1">
    <citation type="submission" date="2020-09" db="EMBL/GenBank/DDBJ databases">
        <title>Genome sequences of Mycetohabitans spp.</title>
        <authorList>
            <person name="Carter M.E."/>
            <person name="Carpenter S.C.D."/>
            <person name="Bogdanove A.J."/>
        </authorList>
    </citation>
    <scope>NUCLEOTIDE SEQUENCE [LARGE SCALE GENOMIC DNA]</scope>
    <source>
        <strain evidence="1 2">B12</strain>
    </source>
</reference>
<accession>A0ABZ2PWE9</accession>
<evidence type="ECO:0000313" key="1">
    <source>
        <dbReference type="EMBL" id="WXK39110.1"/>
    </source>
</evidence>
<name>A0ABZ2PWE9_9BURK</name>
<evidence type="ECO:0008006" key="3">
    <source>
        <dbReference type="Google" id="ProtNLM"/>
    </source>
</evidence>
<evidence type="ECO:0000313" key="2">
    <source>
        <dbReference type="Proteomes" id="UP001493153"/>
    </source>
</evidence>
<dbReference type="EMBL" id="CP062176">
    <property type="protein sequence ID" value="WXK39110.1"/>
    <property type="molecule type" value="Genomic_DNA"/>
</dbReference>
<proteinExistence type="predicted"/>
<keyword evidence="2" id="KW-1185">Reference proteome</keyword>